<evidence type="ECO:0000259" key="2">
    <source>
        <dbReference type="Pfam" id="PF01425"/>
    </source>
</evidence>
<dbReference type="Gene3D" id="3.90.1300.10">
    <property type="entry name" value="Amidase signature (AS) domain"/>
    <property type="match status" value="1"/>
</dbReference>
<gene>
    <name evidence="3" type="ORF">DJ019_19290</name>
</gene>
<accession>A0A328B4H4</accession>
<dbReference type="Proteomes" id="UP000249524">
    <property type="component" value="Unassembled WGS sequence"/>
</dbReference>
<organism evidence="3 4">
    <name type="scientific">Phenylobacterium kunshanense</name>
    <dbReference type="NCBI Taxonomy" id="1445034"/>
    <lineage>
        <taxon>Bacteria</taxon>
        <taxon>Pseudomonadati</taxon>
        <taxon>Pseudomonadota</taxon>
        <taxon>Alphaproteobacteria</taxon>
        <taxon>Caulobacterales</taxon>
        <taxon>Caulobacteraceae</taxon>
        <taxon>Phenylobacterium</taxon>
    </lineage>
</organism>
<dbReference type="InterPro" id="IPR020556">
    <property type="entry name" value="Amidase_CS"/>
</dbReference>
<dbReference type="SUPFAM" id="SSF75304">
    <property type="entry name" value="Amidase signature (AS) enzymes"/>
    <property type="match status" value="1"/>
</dbReference>
<dbReference type="OrthoDB" id="9777859at2"/>
<proteinExistence type="inferred from homology"/>
<evidence type="ECO:0000256" key="1">
    <source>
        <dbReference type="ARBA" id="ARBA00009199"/>
    </source>
</evidence>
<dbReference type="AlphaFoldDB" id="A0A328B4H4"/>
<comment type="caution">
    <text evidence="3">The sequence shown here is derived from an EMBL/GenBank/DDBJ whole genome shotgun (WGS) entry which is preliminary data.</text>
</comment>
<dbReference type="InterPro" id="IPR000120">
    <property type="entry name" value="Amidase"/>
</dbReference>
<dbReference type="RefSeq" id="WP_111278150.1">
    <property type="nucleotide sequence ID" value="NZ_QFYS01000012.1"/>
</dbReference>
<dbReference type="PANTHER" id="PTHR11895">
    <property type="entry name" value="TRANSAMIDASE"/>
    <property type="match status" value="1"/>
</dbReference>
<dbReference type="InterPro" id="IPR036928">
    <property type="entry name" value="AS_sf"/>
</dbReference>
<feature type="domain" description="Amidase" evidence="2">
    <location>
        <begin position="27"/>
        <end position="448"/>
    </location>
</feature>
<keyword evidence="4" id="KW-1185">Reference proteome</keyword>
<dbReference type="EMBL" id="QFYS01000012">
    <property type="protein sequence ID" value="RAK62280.1"/>
    <property type="molecule type" value="Genomic_DNA"/>
</dbReference>
<sequence length="468" mass="49418">MRFEEYRKHDAVGLAALVAKGEVTAGELLDTALARAAEVNPKVNAIVHDLSDRARAQAPAKGPLAGVPFLLKDLGAHYGGAPTSYGSRMFSEAVAPADSALTRLYKAAGLNIFGKTNTPEFGIWPVTEPDLFGPARNPWDLSRTPGGSSGGASAAVAAGIVPAAHASDGGGSIRIPAACCGLFGMKPSRGRVSFSPAGEGWAGASIQHAVTRSVRDSAVLLDIGCVPQPGDPYFLAPPERPYAEEVGRDPGRLRIAVIDTALTPGVTMDPEVVEAVRDAARLCEGLGHSVEAATLGGDHAAMQAAARTILWASVAANVDAELERRGRPLATGDIEPATLDIYRRGKETPAPEYVRAVQTIHAYGRAAAELFERYDVLLLATLGRPAIPVGWLLEEPKETVQRLFSYMPNTQAFNNSGQPAMTVPLAWSSDGLPIGLQFVARTGDEAVLFRLAGQLEQARPWFDRVPPL</sequence>
<comment type="similarity">
    <text evidence="1">Belongs to the amidase family.</text>
</comment>
<dbReference type="InterPro" id="IPR023631">
    <property type="entry name" value="Amidase_dom"/>
</dbReference>
<evidence type="ECO:0000313" key="4">
    <source>
        <dbReference type="Proteomes" id="UP000249524"/>
    </source>
</evidence>
<dbReference type="PROSITE" id="PS00571">
    <property type="entry name" value="AMIDASES"/>
    <property type="match status" value="1"/>
</dbReference>
<dbReference type="Pfam" id="PF01425">
    <property type="entry name" value="Amidase"/>
    <property type="match status" value="1"/>
</dbReference>
<reference evidence="3 4" key="1">
    <citation type="submission" date="2018-05" db="EMBL/GenBank/DDBJ databases">
        <authorList>
            <person name="Lanie J.A."/>
            <person name="Ng W.-L."/>
            <person name="Kazmierczak K.M."/>
            <person name="Andrzejewski T.M."/>
            <person name="Davidsen T.M."/>
            <person name="Wayne K.J."/>
            <person name="Tettelin H."/>
            <person name="Glass J.I."/>
            <person name="Rusch D."/>
            <person name="Podicherti R."/>
            <person name="Tsui H.-C.T."/>
            <person name="Winkler M.E."/>
        </authorList>
    </citation>
    <scope>NUCLEOTIDE SEQUENCE [LARGE SCALE GENOMIC DNA]</scope>
    <source>
        <strain evidence="3 4">BUT-10</strain>
    </source>
</reference>
<dbReference type="PANTHER" id="PTHR11895:SF7">
    <property type="entry name" value="GLUTAMYL-TRNA(GLN) AMIDOTRANSFERASE SUBUNIT A, MITOCHONDRIAL"/>
    <property type="match status" value="1"/>
</dbReference>
<protein>
    <submittedName>
        <fullName evidence="3">Amidase</fullName>
    </submittedName>
</protein>
<dbReference type="GO" id="GO:0003824">
    <property type="term" value="F:catalytic activity"/>
    <property type="evidence" value="ECO:0007669"/>
    <property type="project" value="InterPro"/>
</dbReference>
<name>A0A328B4H4_9CAUL</name>
<evidence type="ECO:0000313" key="3">
    <source>
        <dbReference type="EMBL" id="RAK62280.1"/>
    </source>
</evidence>